<dbReference type="InterPro" id="IPR001123">
    <property type="entry name" value="LeuE-type"/>
</dbReference>
<keyword evidence="8" id="KW-1185">Reference proteome</keyword>
<reference evidence="7 8" key="1">
    <citation type="submission" date="2019-07" db="EMBL/GenBank/DDBJ databases">
        <title>R&amp;d 2014.</title>
        <authorList>
            <person name="Klenk H.-P."/>
        </authorList>
    </citation>
    <scope>NUCLEOTIDE SEQUENCE [LARGE SCALE GENOMIC DNA]</scope>
    <source>
        <strain evidence="7 8">DSM 43194</strain>
    </source>
</reference>
<comment type="caution">
    <text evidence="7">The sequence shown here is derived from an EMBL/GenBank/DDBJ whole genome shotgun (WGS) entry which is preliminary data.</text>
</comment>
<dbReference type="Proteomes" id="UP000317303">
    <property type="component" value="Unassembled WGS sequence"/>
</dbReference>
<keyword evidence="5 6" id="KW-0472">Membrane</keyword>
<dbReference type="GO" id="GO:0015171">
    <property type="term" value="F:amino acid transmembrane transporter activity"/>
    <property type="evidence" value="ECO:0007669"/>
    <property type="project" value="TreeGrafter"/>
</dbReference>
<dbReference type="EMBL" id="VLJV01000001">
    <property type="protein sequence ID" value="TWH19285.1"/>
    <property type="molecule type" value="Genomic_DNA"/>
</dbReference>
<evidence type="ECO:0000313" key="7">
    <source>
        <dbReference type="EMBL" id="TWH19285.1"/>
    </source>
</evidence>
<evidence type="ECO:0000256" key="4">
    <source>
        <dbReference type="ARBA" id="ARBA00022989"/>
    </source>
</evidence>
<dbReference type="AlphaFoldDB" id="A0A660CEG5"/>
<comment type="subcellular location">
    <subcellularLocation>
        <location evidence="1">Cell membrane</location>
        <topology evidence="1">Multi-pass membrane protein</topology>
    </subcellularLocation>
</comment>
<name>A0A660CEG5_9PSEU</name>
<organism evidence="7 8">
    <name type="scientific">Prauserella rugosa</name>
    <dbReference type="NCBI Taxonomy" id="43354"/>
    <lineage>
        <taxon>Bacteria</taxon>
        <taxon>Bacillati</taxon>
        <taxon>Actinomycetota</taxon>
        <taxon>Actinomycetes</taxon>
        <taxon>Pseudonocardiales</taxon>
        <taxon>Pseudonocardiaceae</taxon>
        <taxon>Prauserella</taxon>
    </lineage>
</organism>
<protein>
    <submittedName>
        <fullName evidence="7">L-lysine exporter family protein LysE/ArgO</fullName>
    </submittedName>
</protein>
<dbReference type="OrthoDB" id="5638726at2"/>
<evidence type="ECO:0000256" key="3">
    <source>
        <dbReference type="ARBA" id="ARBA00022692"/>
    </source>
</evidence>
<dbReference type="PANTHER" id="PTHR30086">
    <property type="entry name" value="ARGININE EXPORTER PROTEIN ARGO"/>
    <property type="match status" value="1"/>
</dbReference>
<feature type="transmembrane region" description="Helical" evidence="6">
    <location>
        <begin position="185"/>
        <end position="206"/>
    </location>
</feature>
<keyword evidence="3 6" id="KW-0812">Transmembrane</keyword>
<dbReference type="Pfam" id="PF01810">
    <property type="entry name" value="LysE"/>
    <property type="match status" value="1"/>
</dbReference>
<dbReference type="PANTHER" id="PTHR30086:SF20">
    <property type="entry name" value="ARGININE EXPORTER PROTEIN ARGO-RELATED"/>
    <property type="match status" value="1"/>
</dbReference>
<gene>
    <name evidence="7" type="ORF">JD82_01108</name>
</gene>
<keyword evidence="4 6" id="KW-1133">Transmembrane helix</keyword>
<feature type="transmembrane region" description="Helical" evidence="6">
    <location>
        <begin position="111"/>
        <end position="129"/>
    </location>
</feature>
<sequence length="207" mass="21483">MNGTLTTALAAGLGTGLALIVAIGAQNAFVLRQGILREHVAAVVAICALSDVVLIGLGIAGVGGVVRLWPAALTVVAILGSAFLLTYAALAARRALNPSAMPMSENATTRGRRAVAATCLALTWLNPHVYLDTVLMLGSVGNGFGDLRWWFAAGAALGSLLWFTALGYGARLLSGLFTRRRSWRILDGLIAVIMATLGIGMLTNALR</sequence>
<evidence type="ECO:0000256" key="6">
    <source>
        <dbReference type="SAM" id="Phobius"/>
    </source>
</evidence>
<feature type="transmembrane region" description="Helical" evidence="6">
    <location>
        <begin position="149"/>
        <end position="173"/>
    </location>
</feature>
<feature type="transmembrane region" description="Helical" evidence="6">
    <location>
        <begin position="68"/>
        <end position="90"/>
    </location>
</feature>
<dbReference type="RefSeq" id="WP_030532737.1">
    <property type="nucleotide sequence ID" value="NZ_JOIJ01000009.1"/>
</dbReference>
<proteinExistence type="predicted"/>
<evidence type="ECO:0000256" key="2">
    <source>
        <dbReference type="ARBA" id="ARBA00022475"/>
    </source>
</evidence>
<feature type="transmembrane region" description="Helical" evidence="6">
    <location>
        <begin position="6"/>
        <end position="28"/>
    </location>
</feature>
<keyword evidence="2" id="KW-1003">Cell membrane</keyword>
<evidence type="ECO:0000313" key="8">
    <source>
        <dbReference type="Proteomes" id="UP000317303"/>
    </source>
</evidence>
<accession>A0A660CEG5</accession>
<evidence type="ECO:0000256" key="1">
    <source>
        <dbReference type="ARBA" id="ARBA00004651"/>
    </source>
</evidence>
<dbReference type="GO" id="GO:0005886">
    <property type="term" value="C:plasma membrane"/>
    <property type="evidence" value="ECO:0007669"/>
    <property type="project" value="UniProtKB-SubCell"/>
</dbReference>
<feature type="transmembrane region" description="Helical" evidence="6">
    <location>
        <begin position="40"/>
        <end position="62"/>
    </location>
</feature>
<evidence type="ECO:0000256" key="5">
    <source>
        <dbReference type="ARBA" id="ARBA00023136"/>
    </source>
</evidence>